<dbReference type="PIRSF" id="PIRSF028177">
    <property type="entry name" value="Polyketide_synth_Omtfrase_TcmP"/>
    <property type="match status" value="1"/>
</dbReference>
<dbReference type="OrthoDB" id="9800233at2"/>
<dbReference type="EMBL" id="MCIA01000023">
    <property type="protein sequence ID" value="RKD31028.1"/>
    <property type="molecule type" value="Genomic_DNA"/>
</dbReference>
<dbReference type="PANTHER" id="PTHR43619:SF2">
    <property type="entry name" value="S-ADENOSYL-L-METHIONINE-DEPENDENT METHYLTRANSFERASES SUPERFAMILY PROTEIN"/>
    <property type="match status" value="1"/>
</dbReference>
<dbReference type="PANTHER" id="PTHR43619">
    <property type="entry name" value="S-ADENOSYL-L-METHIONINE-DEPENDENT METHYLTRANSFERASE YKTD-RELATED"/>
    <property type="match status" value="1"/>
</dbReference>
<dbReference type="InterPro" id="IPR016874">
    <property type="entry name" value="TcmP-like"/>
</dbReference>
<dbReference type="SUPFAM" id="SSF53335">
    <property type="entry name" value="S-adenosyl-L-methionine-dependent methyltransferases"/>
    <property type="match status" value="1"/>
</dbReference>
<accession>A0A419T0S6</accession>
<proteinExistence type="predicted"/>
<dbReference type="Gene3D" id="3.40.50.150">
    <property type="entry name" value="Vaccinia Virus protein VP39"/>
    <property type="match status" value="1"/>
</dbReference>
<comment type="caution">
    <text evidence="3">The sequence shown here is derived from an EMBL/GenBank/DDBJ whole genome shotgun (WGS) entry which is preliminary data.</text>
</comment>
<keyword evidence="4" id="KW-1185">Reference proteome</keyword>
<dbReference type="Proteomes" id="UP000284277">
    <property type="component" value="Unassembled WGS sequence"/>
</dbReference>
<gene>
    <name evidence="3" type="ORF">BET01_04000</name>
</gene>
<dbReference type="AlphaFoldDB" id="A0A419T0S6"/>
<evidence type="ECO:0000313" key="3">
    <source>
        <dbReference type="EMBL" id="RKD31028.1"/>
    </source>
</evidence>
<keyword evidence="1 3" id="KW-0489">Methyltransferase</keyword>
<evidence type="ECO:0000256" key="2">
    <source>
        <dbReference type="ARBA" id="ARBA00022679"/>
    </source>
</evidence>
<dbReference type="GO" id="GO:0008168">
    <property type="term" value="F:methyltransferase activity"/>
    <property type="evidence" value="ECO:0007669"/>
    <property type="project" value="UniProtKB-KW"/>
</dbReference>
<evidence type="ECO:0000313" key="4">
    <source>
        <dbReference type="Proteomes" id="UP000284277"/>
    </source>
</evidence>
<name>A0A419T0S6_9FIRM</name>
<keyword evidence="2 3" id="KW-0808">Transferase</keyword>
<protein>
    <submittedName>
        <fullName evidence="3">Methyltransferase</fullName>
    </submittedName>
</protein>
<evidence type="ECO:0000256" key="1">
    <source>
        <dbReference type="ARBA" id="ARBA00022603"/>
    </source>
</evidence>
<sequence>MSTELGGVMETLLITLYIRAKDAKSTNPVINDRKAAEIVKNIDYDFKKFDSGTLSYYAVLARAKMMDQQAADFIKKYPDCVVVSVGCGLDTRFSRVDNGILHWYNLDFPQVIAQRERFFAPNDREKNIAKSALDPTWPEDVKTNGKKLLIISEGMMMYLKEGEVKDFLQILTNGFDRFEAQFDLLYKGMVNKGNIHDTVKKTNARFSWGVKDGSEITMLCPVMKQTGLINFTDELKYLMPGIKKLLIPFLYITNDRLGIYQFKKAQ</sequence>
<organism evidence="3 4">
    <name type="scientific">Lacrimispora algidixylanolytica</name>
    <dbReference type="NCBI Taxonomy" id="94868"/>
    <lineage>
        <taxon>Bacteria</taxon>
        <taxon>Bacillati</taxon>
        <taxon>Bacillota</taxon>
        <taxon>Clostridia</taxon>
        <taxon>Lachnospirales</taxon>
        <taxon>Lachnospiraceae</taxon>
        <taxon>Lacrimispora</taxon>
    </lineage>
</organism>
<dbReference type="RefSeq" id="WP_120197246.1">
    <property type="nucleotide sequence ID" value="NZ_MCIA01000023.1"/>
</dbReference>
<dbReference type="InterPro" id="IPR007213">
    <property type="entry name" value="Ppm1/Ppm2/Tcmp"/>
</dbReference>
<dbReference type="InterPro" id="IPR029063">
    <property type="entry name" value="SAM-dependent_MTases_sf"/>
</dbReference>
<reference evidence="3 4" key="1">
    <citation type="submission" date="2016-08" db="EMBL/GenBank/DDBJ databases">
        <title>A new outlook on sporulation: Clostridium algidixylanolyticum.</title>
        <authorList>
            <person name="Poppleton D.I."/>
            <person name="Gribaldo S."/>
        </authorList>
    </citation>
    <scope>NUCLEOTIDE SEQUENCE [LARGE SCALE GENOMIC DNA]</scope>
    <source>
        <strain evidence="3 4">SPL73</strain>
    </source>
</reference>
<dbReference type="Pfam" id="PF04072">
    <property type="entry name" value="LCM"/>
    <property type="match status" value="1"/>
</dbReference>
<dbReference type="GO" id="GO:0032259">
    <property type="term" value="P:methylation"/>
    <property type="evidence" value="ECO:0007669"/>
    <property type="project" value="UniProtKB-KW"/>
</dbReference>